<organism evidence="1 2">
    <name type="scientific">Asbolus verrucosus</name>
    <name type="common">Desert ironclad beetle</name>
    <dbReference type="NCBI Taxonomy" id="1661398"/>
    <lineage>
        <taxon>Eukaryota</taxon>
        <taxon>Metazoa</taxon>
        <taxon>Ecdysozoa</taxon>
        <taxon>Arthropoda</taxon>
        <taxon>Hexapoda</taxon>
        <taxon>Insecta</taxon>
        <taxon>Pterygota</taxon>
        <taxon>Neoptera</taxon>
        <taxon>Endopterygota</taxon>
        <taxon>Coleoptera</taxon>
        <taxon>Polyphaga</taxon>
        <taxon>Cucujiformia</taxon>
        <taxon>Tenebrionidae</taxon>
        <taxon>Pimeliinae</taxon>
        <taxon>Asbolus</taxon>
    </lineage>
</organism>
<comment type="caution">
    <text evidence="1">The sequence shown here is derived from an EMBL/GenBank/DDBJ whole genome shotgun (WGS) entry which is preliminary data.</text>
</comment>
<sequence>MTNNKENKIVAEYYTPLKIRQPSELQQFKNSYKSFTQDKKLNIPKNINEVTQMRNRNFAIEYLNSTANKKITKTDFCKSKSMQNHHLILAHSHYFTRIFM</sequence>
<evidence type="ECO:0000313" key="2">
    <source>
        <dbReference type="Proteomes" id="UP000292052"/>
    </source>
</evidence>
<protein>
    <submittedName>
        <fullName evidence="1">Uncharacterized protein</fullName>
    </submittedName>
</protein>
<gene>
    <name evidence="1" type="ORF">BDFB_010390</name>
</gene>
<reference evidence="1 2" key="1">
    <citation type="submission" date="2017-03" db="EMBL/GenBank/DDBJ databases">
        <title>Genome of the blue death feigning beetle - Asbolus verrucosus.</title>
        <authorList>
            <person name="Rider S.D."/>
        </authorList>
    </citation>
    <scope>NUCLEOTIDE SEQUENCE [LARGE SCALE GENOMIC DNA]</scope>
    <source>
        <strain evidence="1">Butters</strain>
        <tissue evidence="1">Head and leg muscle</tissue>
    </source>
</reference>
<accession>A0A482W9Q1</accession>
<dbReference type="Proteomes" id="UP000292052">
    <property type="component" value="Unassembled WGS sequence"/>
</dbReference>
<dbReference type="AlphaFoldDB" id="A0A482W9Q1"/>
<dbReference type="EMBL" id="QDEB01016273">
    <property type="protein sequence ID" value="RZC41527.1"/>
    <property type="molecule type" value="Genomic_DNA"/>
</dbReference>
<name>A0A482W9Q1_ASBVE</name>
<evidence type="ECO:0000313" key="1">
    <source>
        <dbReference type="EMBL" id="RZC41527.1"/>
    </source>
</evidence>
<proteinExistence type="predicted"/>
<keyword evidence="2" id="KW-1185">Reference proteome</keyword>